<dbReference type="AlphaFoldDB" id="A0A239AC47"/>
<dbReference type="Proteomes" id="UP000198405">
    <property type="component" value="Unassembled WGS sequence"/>
</dbReference>
<name>A0A239AC47_9BACT</name>
<evidence type="ECO:0000313" key="8">
    <source>
        <dbReference type="Proteomes" id="UP000198405"/>
    </source>
</evidence>
<keyword evidence="3 6" id="KW-0812">Transmembrane</keyword>
<sequence length="388" mass="44706">MNYELLVPPVVGGVIGYFTNYVAIKMLFRPKKPYYFFGKRIPFTPGLIPSKREKLAFSIAKVVKENLLTEDTLRKRLNEEKIKKSIESLVDRGLADILFSLDGYVEQFVVSISDKRLFELFSVVDVEKWVGQLIDYLTEDGRTLGSILPENAKKQIGKFADFIVEKIIDIGKDRIDSEEFREFLVGKILNFLEGSGRIPDVVIFRKPVFAIAEAVAERIIKVLRDTLESRSFEKSLKEHLRKFFESLNDREIKELLENAGVEKDEAVKKITAFIYENFDVSLGRSSFVKRKVYRVFVEWIRVLVEKNREFIVKTLSENLLVVIEKELPVIMESIDIENLVVEKVNSLPIEEVEGIILKLIDEELKYITLLGGVLGFIIGAFQDILFFM</sequence>
<dbReference type="GO" id="GO:0012505">
    <property type="term" value="C:endomembrane system"/>
    <property type="evidence" value="ECO:0007669"/>
    <property type="project" value="UniProtKB-SubCell"/>
</dbReference>
<comment type="similarity">
    <text evidence="2">Belongs to the UPF0754 family.</text>
</comment>
<gene>
    <name evidence="7" type="ORF">SAMN06265340_11827</name>
</gene>
<evidence type="ECO:0000313" key="7">
    <source>
        <dbReference type="EMBL" id="SNR92962.1"/>
    </source>
</evidence>
<dbReference type="Pfam" id="PF04286">
    <property type="entry name" value="DUF445"/>
    <property type="match status" value="1"/>
</dbReference>
<evidence type="ECO:0000256" key="6">
    <source>
        <dbReference type="SAM" id="Phobius"/>
    </source>
</evidence>
<feature type="transmembrane region" description="Helical" evidence="6">
    <location>
        <begin position="366"/>
        <end position="387"/>
    </location>
</feature>
<feature type="transmembrane region" description="Helical" evidence="6">
    <location>
        <begin position="6"/>
        <end position="24"/>
    </location>
</feature>
<protein>
    <submittedName>
        <fullName evidence="7">Uncharacterized membrane protein YheB, UPF0754 family</fullName>
    </submittedName>
</protein>
<keyword evidence="5 6" id="KW-0472">Membrane</keyword>
<reference evidence="8" key="1">
    <citation type="submission" date="2017-06" db="EMBL/GenBank/DDBJ databases">
        <authorList>
            <person name="Varghese N."/>
            <person name="Submissions S."/>
        </authorList>
    </citation>
    <scope>NUCLEOTIDE SEQUENCE [LARGE SCALE GENOMIC DNA]</scope>
    <source>
        <strain evidence="8">DSM 15668</strain>
    </source>
</reference>
<evidence type="ECO:0000256" key="2">
    <source>
        <dbReference type="ARBA" id="ARBA00008053"/>
    </source>
</evidence>
<proteinExistence type="inferred from homology"/>
<evidence type="ECO:0000256" key="4">
    <source>
        <dbReference type="ARBA" id="ARBA00022989"/>
    </source>
</evidence>
<dbReference type="RefSeq" id="WP_089323741.1">
    <property type="nucleotide sequence ID" value="NZ_FZOB01000018.1"/>
</dbReference>
<dbReference type="InterPro" id="IPR007383">
    <property type="entry name" value="DUF445"/>
</dbReference>
<keyword evidence="8" id="KW-1185">Reference proteome</keyword>
<dbReference type="PANTHER" id="PTHR35791">
    <property type="entry name" value="UPF0754 MEMBRANE PROTEIN YHEB"/>
    <property type="match status" value="1"/>
</dbReference>
<dbReference type="PANTHER" id="PTHR35791:SF1">
    <property type="entry name" value="UPF0754 MEMBRANE PROTEIN YHEB"/>
    <property type="match status" value="1"/>
</dbReference>
<organism evidence="7 8">
    <name type="scientific">Desulfurobacterium atlanticum</name>
    <dbReference type="NCBI Taxonomy" id="240169"/>
    <lineage>
        <taxon>Bacteria</taxon>
        <taxon>Pseudomonadati</taxon>
        <taxon>Aquificota</taxon>
        <taxon>Aquificia</taxon>
        <taxon>Desulfurobacteriales</taxon>
        <taxon>Desulfurobacteriaceae</taxon>
        <taxon>Desulfurobacterium</taxon>
    </lineage>
</organism>
<dbReference type="EMBL" id="FZOB01000018">
    <property type="protein sequence ID" value="SNR92962.1"/>
    <property type="molecule type" value="Genomic_DNA"/>
</dbReference>
<accession>A0A239AC47</accession>
<comment type="subcellular location">
    <subcellularLocation>
        <location evidence="1">Endomembrane system</location>
    </subcellularLocation>
</comment>
<keyword evidence="4 6" id="KW-1133">Transmembrane helix</keyword>
<dbReference type="OrthoDB" id="9787430at2"/>
<evidence type="ECO:0000256" key="1">
    <source>
        <dbReference type="ARBA" id="ARBA00004308"/>
    </source>
</evidence>
<evidence type="ECO:0000256" key="3">
    <source>
        <dbReference type="ARBA" id="ARBA00022692"/>
    </source>
</evidence>
<evidence type="ECO:0000256" key="5">
    <source>
        <dbReference type="ARBA" id="ARBA00023136"/>
    </source>
</evidence>